<organism evidence="3 4">
    <name type="scientific">Artemisia annua</name>
    <name type="common">Sweet wormwood</name>
    <dbReference type="NCBI Taxonomy" id="35608"/>
    <lineage>
        <taxon>Eukaryota</taxon>
        <taxon>Viridiplantae</taxon>
        <taxon>Streptophyta</taxon>
        <taxon>Embryophyta</taxon>
        <taxon>Tracheophyta</taxon>
        <taxon>Spermatophyta</taxon>
        <taxon>Magnoliopsida</taxon>
        <taxon>eudicotyledons</taxon>
        <taxon>Gunneridae</taxon>
        <taxon>Pentapetalae</taxon>
        <taxon>asterids</taxon>
        <taxon>campanulids</taxon>
        <taxon>Asterales</taxon>
        <taxon>Asteraceae</taxon>
        <taxon>Asteroideae</taxon>
        <taxon>Anthemideae</taxon>
        <taxon>Artemisiinae</taxon>
        <taxon>Artemisia</taxon>
    </lineage>
</organism>
<keyword evidence="1" id="KW-0175">Coiled coil</keyword>
<dbReference type="InterPro" id="IPR040256">
    <property type="entry name" value="At4g02000-like"/>
</dbReference>
<evidence type="ECO:0000256" key="2">
    <source>
        <dbReference type="SAM" id="MobiDB-lite"/>
    </source>
</evidence>
<sequence>MITESDVIGKEKVDTSMVGNGLVDGGEEGLQNVSTVDETEKDAMTTKMYTQGTGRLGYARVLVEVDAKKGLKDAIEVQYCDKNNKTIATKTVKVEYDWKPPMCSKCQVFGHSDDKCGLNNNQGGRKYVAPRYAFVPKQKTKGPPKEAVEKRKNDAGTKPNENNRTATSPKKTWNVKASIMTAIKTTANKYAPLQDEDVAEVTTEISADKRLIVDKYVKEDQDLPLSETIKWSKEMENYYKEQRDVMNKNRNKQNENVEEIELDVNDVFMDKSDNSRFMTANEINGGSRTLFNN</sequence>
<name>A0A2U1LMG1_ARTAN</name>
<gene>
    <name evidence="3" type="ORF">CTI12_AA472840</name>
</gene>
<keyword evidence="4" id="KW-1185">Reference proteome</keyword>
<comment type="caution">
    <text evidence="3">The sequence shown here is derived from an EMBL/GenBank/DDBJ whole genome shotgun (WGS) entry which is preliminary data.</text>
</comment>
<feature type="region of interest" description="Disordered" evidence="2">
    <location>
        <begin position="136"/>
        <end position="169"/>
    </location>
</feature>
<dbReference type="AlphaFoldDB" id="A0A2U1LMG1"/>
<dbReference type="PANTHER" id="PTHR31286:SF99">
    <property type="entry name" value="DUF4283 DOMAIN-CONTAINING PROTEIN"/>
    <property type="match status" value="1"/>
</dbReference>
<feature type="compositionally biased region" description="Basic and acidic residues" evidence="2">
    <location>
        <begin position="143"/>
        <end position="155"/>
    </location>
</feature>
<dbReference type="PANTHER" id="PTHR31286">
    <property type="entry name" value="GLYCINE-RICH CELL WALL STRUCTURAL PROTEIN 1.8-LIKE"/>
    <property type="match status" value="1"/>
</dbReference>
<protein>
    <recommendedName>
        <fullName evidence="5">Zinc knuckle CX2CX4HX4C</fullName>
    </recommendedName>
</protein>
<evidence type="ECO:0000313" key="3">
    <source>
        <dbReference type="EMBL" id="PWA50197.1"/>
    </source>
</evidence>
<proteinExistence type="predicted"/>
<dbReference type="Proteomes" id="UP000245207">
    <property type="component" value="Unassembled WGS sequence"/>
</dbReference>
<feature type="compositionally biased region" description="Polar residues" evidence="2">
    <location>
        <begin position="159"/>
        <end position="169"/>
    </location>
</feature>
<evidence type="ECO:0000313" key="4">
    <source>
        <dbReference type="Proteomes" id="UP000245207"/>
    </source>
</evidence>
<accession>A0A2U1LMG1</accession>
<reference evidence="3 4" key="1">
    <citation type="journal article" date="2018" name="Mol. Plant">
        <title>The genome of Artemisia annua provides insight into the evolution of Asteraceae family and artemisinin biosynthesis.</title>
        <authorList>
            <person name="Shen Q."/>
            <person name="Zhang L."/>
            <person name="Liao Z."/>
            <person name="Wang S."/>
            <person name="Yan T."/>
            <person name="Shi P."/>
            <person name="Liu M."/>
            <person name="Fu X."/>
            <person name="Pan Q."/>
            <person name="Wang Y."/>
            <person name="Lv Z."/>
            <person name="Lu X."/>
            <person name="Zhang F."/>
            <person name="Jiang W."/>
            <person name="Ma Y."/>
            <person name="Chen M."/>
            <person name="Hao X."/>
            <person name="Li L."/>
            <person name="Tang Y."/>
            <person name="Lv G."/>
            <person name="Zhou Y."/>
            <person name="Sun X."/>
            <person name="Brodelius P.E."/>
            <person name="Rose J.K.C."/>
            <person name="Tang K."/>
        </authorList>
    </citation>
    <scope>NUCLEOTIDE SEQUENCE [LARGE SCALE GENOMIC DNA]</scope>
    <source>
        <strain evidence="4">cv. Huhao1</strain>
        <tissue evidence="3">Leaf</tissue>
    </source>
</reference>
<dbReference type="OrthoDB" id="1924068at2759"/>
<feature type="coiled-coil region" evidence="1">
    <location>
        <begin position="235"/>
        <end position="263"/>
    </location>
</feature>
<evidence type="ECO:0000256" key="1">
    <source>
        <dbReference type="SAM" id="Coils"/>
    </source>
</evidence>
<dbReference type="EMBL" id="PKPP01008633">
    <property type="protein sequence ID" value="PWA50197.1"/>
    <property type="molecule type" value="Genomic_DNA"/>
</dbReference>
<evidence type="ECO:0008006" key="5">
    <source>
        <dbReference type="Google" id="ProtNLM"/>
    </source>
</evidence>